<keyword evidence="2" id="KW-1185">Reference proteome</keyword>
<dbReference type="Proteomes" id="UP000051580">
    <property type="component" value="Unassembled WGS sequence"/>
</dbReference>
<name>A0A0R1UJ35_9LACO</name>
<dbReference type="EMBL" id="AZFS01000064">
    <property type="protein sequence ID" value="KRL93343.1"/>
    <property type="molecule type" value="Genomic_DNA"/>
</dbReference>
<dbReference type="AlphaFoldDB" id="A0A0R1UJ35"/>
<proteinExistence type="predicted"/>
<evidence type="ECO:0000313" key="1">
    <source>
        <dbReference type="EMBL" id="KRL93343.1"/>
    </source>
</evidence>
<dbReference type="PATRIC" id="fig|1423753.3.peg.1266"/>
<protein>
    <submittedName>
        <fullName evidence="1">Uncharacterized protein</fullName>
    </submittedName>
</protein>
<dbReference type="STRING" id="1423753.FD28_GL001218"/>
<accession>A0A0R1UJ35</accession>
<evidence type="ECO:0000313" key="2">
    <source>
        <dbReference type="Proteomes" id="UP000051580"/>
    </source>
</evidence>
<comment type="caution">
    <text evidence="1">The sequence shown here is derived from an EMBL/GenBank/DDBJ whole genome shotgun (WGS) entry which is preliminary data.</text>
</comment>
<organism evidence="1 2">
    <name type="scientific">Levilactobacillus hammesii DSM 16381</name>
    <dbReference type="NCBI Taxonomy" id="1423753"/>
    <lineage>
        <taxon>Bacteria</taxon>
        <taxon>Bacillati</taxon>
        <taxon>Bacillota</taxon>
        <taxon>Bacilli</taxon>
        <taxon>Lactobacillales</taxon>
        <taxon>Lactobacillaceae</taxon>
        <taxon>Levilactobacillus</taxon>
    </lineage>
</organism>
<reference evidence="1 2" key="1">
    <citation type="journal article" date="2015" name="Genome Announc.">
        <title>Expanding the biotechnology potential of lactobacilli through comparative genomics of 213 strains and associated genera.</title>
        <authorList>
            <person name="Sun Z."/>
            <person name="Harris H.M."/>
            <person name="McCann A."/>
            <person name="Guo C."/>
            <person name="Argimon S."/>
            <person name="Zhang W."/>
            <person name="Yang X."/>
            <person name="Jeffery I.B."/>
            <person name="Cooney J.C."/>
            <person name="Kagawa T.F."/>
            <person name="Liu W."/>
            <person name="Song Y."/>
            <person name="Salvetti E."/>
            <person name="Wrobel A."/>
            <person name="Rasinkangas P."/>
            <person name="Parkhill J."/>
            <person name="Rea M.C."/>
            <person name="O'Sullivan O."/>
            <person name="Ritari J."/>
            <person name="Douillard F.P."/>
            <person name="Paul Ross R."/>
            <person name="Yang R."/>
            <person name="Briner A.E."/>
            <person name="Felis G.E."/>
            <person name="de Vos W.M."/>
            <person name="Barrangou R."/>
            <person name="Klaenhammer T.R."/>
            <person name="Caufield P.W."/>
            <person name="Cui Y."/>
            <person name="Zhang H."/>
            <person name="O'Toole P.W."/>
        </authorList>
    </citation>
    <scope>NUCLEOTIDE SEQUENCE [LARGE SCALE GENOMIC DNA]</scope>
    <source>
        <strain evidence="1 2">DSM 16381</strain>
    </source>
</reference>
<gene>
    <name evidence="1" type="ORF">FD28_GL001218</name>
</gene>
<sequence>MAEKSTFSELLSFWKSRFLSCGLSCFIAILMKAQYYKGAHNSIILNQPSCIDLAYFL</sequence>